<protein>
    <submittedName>
        <fullName evidence="1">10060_t:CDS:1</fullName>
    </submittedName>
</protein>
<feature type="non-terminal residue" evidence="1">
    <location>
        <position position="1"/>
    </location>
</feature>
<evidence type="ECO:0000313" key="2">
    <source>
        <dbReference type="Proteomes" id="UP000789702"/>
    </source>
</evidence>
<gene>
    <name evidence="1" type="ORF">DHETER_LOCUS16154</name>
</gene>
<dbReference type="EMBL" id="CAJVPU010060159">
    <property type="protein sequence ID" value="CAG8776541.1"/>
    <property type="molecule type" value="Genomic_DNA"/>
</dbReference>
<accession>A0ACA9R4J2</accession>
<dbReference type="Proteomes" id="UP000789702">
    <property type="component" value="Unassembled WGS sequence"/>
</dbReference>
<proteinExistence type="predicted"/>
<reference evidence="1" key="1">
    <citation type="submission" date="2021-06" db="EMBL/GenBank/DDBJ databases">
        <authorList>
            <person name="Kallberg Y."/>
            <person name="Tangrot J."/>
            <person name="Rosling A."/>
        </authorList>
    </citation>
    <scope>NUCLEOTIDE SEQUENCE</scope>
    <source>
        <strain evidence="1">IL203A</strain>
    </source>
</reference>
<sequence>PASTGKSYIIHILLDYFQKSNQNSLLMALTGIAAQNIGGATIHSTLQIIHDEFGFHTLIFRDPNYINSLSHINTIIINEVSMVSSQLLTFISKLFELLHKNNYPFGGINIILVGDLAQLPPIRGSP</sequence>
<comment type="caution">
    <text evidence="1">The sequence shown here is derived from an EMBL/GenBank/DDBJ whole genome shotgun (WGS) entry which is preliminary data.</text>
</comment>
<keyword evidence="2" id="KW-1185">Reference proteome</keyword>
<feature type="non-terminal residue" evidence="1">
    <location>
        <position position="126"/>
    </location>
</feature>
<evidence type="ECO:0000313" key="1">
    <source>
        <dbReference type="EMBL" id="CAG8776541.1"/>
    </source>
</evidence>
<name>A0ACA9R4J2_9GLOM</name>
<organism evidence="1 2">
    <name type="scientific">Dentiscutata heterogama</name>
    <dbReference type="NCBI Taxonomy" id="1316150"/>
    <lineage>
        <taxon>Eukaryota</taxon>
        <taxon>Fungi</taxon>
        <taxon>Fungi incertae sedis</taxon>
        <taxon>Mucoromycota</taxon>
        <taxon>Glomeromycotina</taxon>
        <taxon>Glomeromycetes</taxon>
        <taxon>Diversisporales</taxon>
        <taxon>Gigasporaceae</taxon>
        <taxon>Dentiscutata</taxon>
    </lineage>
</organism>